<feature type="domain" description="DUF4817" evidence="1">
    <location>
        <begin position="4"/>
        <end position="58"/>
    </location>
</feature>
<proteinExistence type="predicted"/>
<organism evidence="2 3">
    <name type="scientific">Araneus ventricosus</name>
    <name type="common">Orbweaver spider</name>
    <name type="synonym">Epeira ventricosa</name>
    <dbReference type="NCBI Taxonomy" id="182803"/>
    <lineage>
        <taxon>Eukaryota</taxon>
        <taxon>Metazoa</taxon>
        <taxon>Ecdysozoa</taxon>
        <taxon>Arthropoda</taxon>
        <taxon>Chelicerata</taxon>
        <taxon>Arachnida</taxon>
        <taxon>Araneae</taxon>
        <taxon>Araneomorphae</taxon>
        <taxon>Entelegynae</taxon>
        <taxon>Araneoidea</taxon>
        <taxon>Araneidae</taxon>
        <taxon>Araneus</taxon>
    </lineage>
</organism>
<dbReference type="EMBL" id="BGPR01005432">
    <property type="protein sequence ID" value="GBN10117.1"/>
    <property type="molecule type" value="Genomic_DNA"/>
</dbReference>
<comment type="caution">
    <text evidence="2">The sequence shown here is derived from an EMBL/GenBank/DDBJ whole genome shotgun (WGS) entry which is preliminary data.</text>
</comment>
<name>A0A4Y2L8I5_ARAVE</name>
<dbReference type="InterPro" id="IPR032135">
    <property type="entry name" value="DUF4817"/>
</dbReference>
<dbReference type="AlphaFoldDB" id="A0A4Y2L8I5"/>
<dbReference type="Pfam" id="PF16087">
    <property type="entry name" value="DUF4817"/>
    <property type="match status" value="1"/>
</dbReference>
<accession>A0A4Y2L8I5</accession>
<dbReference type="OrthoDB" id="6435611at2759"/>
<dbReference type="Proteomes" id="UP000499080">
    <property type="component" value="Unassembled WGS sequence"/>
</dbReference>
<evidence type="ECO:0000259" key="1">
    <source>
        <dbReference type="Pfam" id="PF16087"/>
    </source>
</evidence>
<protein>
    <recommendedName>
        <fullName evidence="1">DUF4817 domain-containing protein</fullName>
    </recommendedName>
</protein>
<sequence>MVLSSEQRIFHVLEYHRLKHSCVETRRRFQRRSDVKRGPSDNAIKALLEKFERTGNVTDDRIGNVVEPRSAITESNVDAV</sequence>
<reference evidence="2 3" key="1">
    <citation type="journal article" date="2019" name="Sci. Rep.">
        <title>Orb-weaving spider Araneus ventricosus genome elucidates the spidroin gene catalogue.</title>
        <authorList>
            <person name="Kono N."/>
            <person name="Nakamura H."/>
            <person name="Ohtoshi R."/>
            <person name="Moran D.A.P."/>
            <person name="Shinohara A."/>
            <person name="Yoshida Y."/>
            <person name="Fujiwara M."/>
            <person name="Mori M."/>
            <person name="Tomita M."/>
            <person name="Arakawa K."/>
        </authorList>
    </citation>
    <scope>NUCLEOTIDE SEQUENCE [LARGE SCALE GENOMIC DNA]</scope>
</reference>
<keyword evidence="3" id="KW-1185">Reference proteome</keyword>
<evidence type="ECO:0000313" key="3">
    <source>
        <dbReference type="Proteomes" id="UP000499080"/>
    </source>
</evidence>
<gene>
    <name evidence="2" type="ORF">AVEN_214030_1</name>
</gene>
<evidence type="ECO:0000313" key="2">
    <source>
        <dbReference type="EMBL" id="GBN10117.1"/>
    </source>
</evidence>